<accession>A0A1V9WZD5</accession>
<comment type="caution">
    <text evidence="1">The sequence shown here is derived from an EMBL/GenBank/DDBJ whole genome shotgun (WGS) entry which is preliminary data.</text>
</comment>
<organism evidence="1 2">
    <name type="scientific">Tropilaelaps mercedesae</name>
    <dbReference type="NCBI Taxonomy" id="418985"/>
    <lineage>
        <taxon>Eukaryota</taxon>
        <taxon>Metazoa</taxon>
        <taxon>Ecdysozoa</taxon>
        <taxon>Arthropoda</taxon>
        <taxon>Chelicerata</taxon>
        <taxon>Arachnida</taxon>
        <taxon>Acari</taxon>
        <taxon>Parasitiformes</taxon>
        <taxon>Mesostigmata</taxon>
        <taxon>Gamasina</taxon>
        <taxon>Dermanyssoidea</taxon>
        <taxon>Laelapidae</taxon>
        <taxon>Tropilaelaps</taxon>
    </lineage>
</organism>
<evidence type="ECO:0000313" key="1">
    <source>
        <dbReference type="EMBL" id="OQR66476.1"/>
    </source>
</evidence>
<protein>
    <submittedName>
        <fullName evidence="1">MAGUK p55 subfamily member 6-like</fullName>
    </submittedName>
</protein>
<dbReference type="EMBL" id="MNPL01032316">
    <property type="protein sequence ID" value="OQR66476.1"/>
    <property type="molecule type" value="Genomic_DNA"/>
</dbReference>
<dbReference type="OrthoDB" id="65789at2759"/>
<dbReference type="Proteomes" id="UP000192247">
    <property type="component" value="Unassembled WGS sequence"/>
</dbReference>
<dbReference type="InterPro" id="IPR050716">
    <property type="entry name" value="MAGUK"/>
</dbReference>
<name>A0A1V9WZD5_9ACAR</name>
<dbReference type="AlphaFoldDB" id="A0A1V9WZD5"/>
<reference evidence="1 2" key="1">
    <citation type="journal article" date="2017" name="Gigascience">
        <title>Draft genome of the honey bee ectoparasitic mite, Tropilaelaps mercedesae, is shaped by the parasitic life history.</title>
        <authorList>
            <person name="Dong X."/>
            <person name="Armstrong S.D."/>
            <person name="Xia D."/>
            <person name="Makepeace B.L."/>
            <person name="Darby A.C."/>
            <person name="Kadowaki T."/>
        </authorList>
    </citation>
    <scope>NUCLEOTIDE SEQUENCE [LARGE SCALE GENOMIC DNA]</scope>
    <source>
        <strain evidence="1">Wuxi-XJTLU</strain>
    </source>
</reference>
<dbReference type="InParanoid" id="A0A1V9WZD5"/>
<dbReference type="InterPro" id="IPR027417">
    <property type="entry name" value="P-loop_NTPase"/>
</dbReference>
<proteinExistence type="predicted"/>
<sequence length="209" mass="23725">MSYVVFIAAPPMPELRGLHEGGRYGSKYGKLDLNLTFDRAMSRQSRRALTLQSLASLQERPERAPPMSSGLREADVGVNSKCAGASLLPPRDAVAAADPLFPSRFLDCSGGHRARAREGEKDGFAQQFLAWHAWASKHGGGHRRGWWKFLWDEDLKRTIDESARLERQFASYFDATIVNHAFDKTYDQLRDLIERTKTEQQWVPVSWVF</sequence>
<dbReference type="SUPFAM" id="SSF52540">
    <property type="entry name" value="P-loop containing nucleoside triphosphate hydrolases"/>
    <property type="match status" value="1"/>
</dbReference>
<evidence type="ECO:0000313" key="2">
    <source>
        <dbReference type="Proteomes" id="UP000192247"/>
    </source>
</evidence>
<gene>
    <name evidence="1" type="ORF">BIW11_14129</name>
</gene>
<dbReference type="PANTHER" id="PTHR23122">
    <property type="entry name" value="MEMBRANE-ASSOCIATED GUANYLATE KINASE MAGUK"/>
    <property type="match status" value="1"/>
</dbReference>
<keyword evidence="2" id="KW-1185">Reference proteome</keyword>
<dbReference type="STRING" id="418985.A0A1V9WZD5"/>
<dbReference type="Gene3D" id="3.40.50.300">
    <property type="entry name" value="P-loop containing nucleotide triphosphate hydrolases"/>
    <property type="match status" value="1"/>
</dbReference>